<proteinExistence type="predicted"/>
<organism evidence="1 2">
    <name type="scientific">Roseovarius aestuarii</name>
    <dbReference type="NCBI Taxonomy" id="475083"/>
    <lineage>
        <taxon>Bacteria</taxon>
        <taxon>Pseudomonadati</taxon>
        <taxon>Pseudomonadota</taxon>
        <taxon>Alphaproteobacteria</taxon>
        <taxon>Rhodobacterales</taxon>
        <taxon>Roseobacteraceae</taxon>
        <taxon>Roseovarius</taxon>
    </lineage>
</organism>
<accession>A0A1X7BQF8</accession>
<sequence>MNKTKTIRVSQDTYEQLIAYKAQIEIENRQTVSFDETIDLLLGEIAGLEYELASERLRQSN</sequence>
<dbReference type="RefSeq" id="WP_085799773.1">
    <property type="nucleotide sequence ID" value="NZ_FWXB01000004.1"/>
</dbReference>
<reference evidence="1 2" key="1">
    <citation type="submission" date="2017-03" db="EMBL/GenBank/DDBJ databases">
        <authorList>
            <person name="Afonso C.L."/>
            <person name="Miller P.J."/>
            <person name="Scott M.A."/>
            <person name="Spackman E."/>
            <person name="Goraichik I."/>
            <person name="Dimitrov K.M."/>
            <person name="Suarez D.L."/>
            <person name="Swayne D.E."/>
        </authorList>
    </citation>
    <scope>NUCLEOTIDE SEQUENCE [LARGE SCALE GENOMIC DNA]</scope>
    <source>
        <strain evidence="1 2">CECT 7745</strain>
    </source>
</reference>
<evidence type="ECO:0000313" key="1">
    <source>
        <dbReference type="EMBL" id="SMC11820.1"/>
    </source>
</evidence>
<protein>
    <submittedName>
        <fullName evidence="1">Uncharacterized protein</fullName>
    </submittedName>
</protein>
<dbReference type="AlphaFoldDB" id="A0A1X7BQF8"/>
<evidence type="ECO:0000313" key="2">
    <source>
        <dbReference type="Proteomes" id="UP000193224"/>
    </source>
</evidence>
<dbReference type="EMBL" id="FWXB01000004">
    <property type="protein sequence ID" value="SMC11820.1"/>
    <property type="molecule type" value="Genomic_DNA"/>
</dbReference>
<keyword evidence="2" id="KW-1185">Reference proteome</keyword>
<name>A0A1X7BQF8_9RHOB</name>
<dbReference type="Proteomes" id="UP000193224">
    <property type="component" value="Unassembled WGS sequence"/>
</dbReference>
<gene>
    <name evidence="1" type="ORF">ROA7745_01639</name>
</gene>